<sequence length="3302" mass="370343">MGDKSAVNPSSTKIHLFWDSFLKAENKSFERGAWFDIFLAEALLQLHDGKSNTDILSLTSPNVGNVTAAELVSDIKAICDAHQDEDDFDALRRHMFYGRGWKAIALLYNLGVNDVSCAAELCKLLTSVYGIEDDGNDQNLHNQYVVEKPVLNIEQACKFRLPSKIKSRTFSMSSGIEGSPGPSRKVSSSSYTKRLQKQEREKVKNLSDSEGQDIEPIVKSHSSPLKIWLNPMDFDYFTTCVRSDDEKPKKAISIQASSFKRKSKKLAPDDFADEKIQGVFQTSMCSNQLRVLIVDILQGLCQLENLGSSSLVSCFNFSLEQLCSLQFSVISPSSTHLEQLKQGMTRLFLSALDRILLLTDATHSIICKGALPIMLRLLEDGITKTHSNKKPPISLQDFIFGVSYAIINLIHSLLLQNNHPDKLSSFFPNLQQFLNCSGGRIIDKTVLSIMKFRTVNEKETLNRARKIVGLLSQLILSFKQMRTKLVHMRHCKKPRHKHCKYSLVSHHHDNVFGTVYSNALLSSNEEGSCAITMLFMVFTRLLSDQTEREVIVRTMQAMMNCGTCCCFPASSLISRILKVIQQSDTKVKNLGLVLLEKTIYREVGAMDHESMCQVCVNVGEKDKTFTDLTKHRWACLEAFQDMLLSPNQRVAYTIGSHLMRVTPRCGIQVQREMFFGVFFPVFLTSKKKYEKNKLEKDKWTLNMCLAAFTHLLGRTRFADEFLERDGMKHVFDLIGDKSLTPNCCLVIEIIVIVRIWKLEGVKHLGEVALDEEIEELKILQNCVVTYSTEFLSLLKKLSTKKNEDKVYFNSEADWDNYTKSLEKLGQFWKSWMNLCLYCPQIRTYSTRHLSMQCYTLLTLFLQHLSKDVKFKDTSKGDVNEKLIAASHLNLKLLESLIVLSVITPYTGNPGGIAGLKKKLLAIVEGHLGLRSICDVLIRCSGANPSKRTMIPVHPMPKIDMMEIGVLAQSEDHNSDSSFESADEGYDADIDLPCRKTLERDDTRAQGSLPPSRKVSSMFGDRKCGNLSHPSLLLLALDLITSCHKNGKWGKECVYSLNKLISALRDVPENAVLLSKNGFTRELLTQFSELLSDDDPNNYEMLHAVLELFSQLAKYSVTSQELAIFISFFIRKNPPMKLLLPSLVKVLANTLQQPKYTIKFPATYSNINLVNLTAAHKLGIALHQLHISTELESCWSRSALFLPLNSELGWAMWVQGFSFSMWLRLEPPCSNDDPSDDSAESISSESGLGSGLDEINVNNLLHVISIGYEALVLEFWADACRELIHVRLTRPDGEKIEVLSDVSLEGRLSSQQWHHLAISVHDSVHSGKVIIEVTLIIDGWCEVQVPLAFKGLLVRKSRPTNVLLGDTKQVNQNGEPIGSWELGGLLMFRKPVLDKKFAIWLTALGPDCYTLTKSRVGDVKPAWRSVFNPKTLTAGIPWDEILDSKKVNLKELQETLLLSYSAKRPDIINIYPIASPALSGLGGGFRVVNVEQRSSQLVPICIQLVMYCQAAPKHYSSFTTAIDSLGGPEVFLFLFARVVDMGGNAIEQAQALELFLRLVHLEPQLAQDAAPLIPLVRHVIETKECSPGPHMLKGILEASCDKPGLITCWADELQVTSQGGDFLLTEPFLITHLVLGPAQAWLDTLPMFLQALLVLLRDDHPHREFNATQLNRAKALDSLLYFCKKRLERIVEDQARLESELSVSLVNVIRGLMTAPPELEHVTKITDYLLLAHPVHATYISHSRSSMYFVLPPKPPSKNKRSKKKLGLFDRSDTHEYALFTHPKAIPLDPSKLAKALANLQIKQNGRRLRTHSSESSQYEVVCDSGIAGSYRGNATDSEPLAEQDDEELSNTSANTYFLACTNQETEDNSARDDSSNETDDDDKFASDPVGYIEEGDDNVTVGLLEVLRDQILVMPDNVAHNALPNVLTPESFIVMANHSNTKITTAVVKVLSAYLERANAEEKNRFVKDKGFYLLAMQLNHTMPSTELADALAGIVTNTHWLPISTQFENEPSEFNLPGIPPLLSLLPKSVSDIALTHNIIVFVQNIFKVGDWRKLLEYGLVESLLKALVCLIHQKKYVISDLCVPESNVIVCDINNFLSLIAIHAIQTSGSGNIQIYNELIMLVEYVCCLENKSCGSVAQCSLAVKQSHCAILQASLKALSDAIASHPVKAPFLSSVISLSSDEVDSSHSLSSLHTLTIGGKLSKSELNERFKTVVTKATEFVIYSEPVTEQQANNYEEVRRVDEFVREVWMFILQALVTVIERRSMSSRTSWSNVVWANKEVIRNLGSQLFLWLLSPAHTRNLKLFTVQSVLNEPRCKDILMYILHNTHLEKTLALFLWDIRYQSGISESDARVCEELTLKMEEWCSSPILGLVNGSHEITVPTVLEACMEASLSRNEWHNQHMSQIHRVVHKHEPLVADITERAESVTREVVANQSFQRKQFLENFKSDLVSKVQAVFKWKEIVNSLTHERAVWHFPESYPRSWELDPTEGPARVRNRLRRCQLNLDNKYFQPERRQSTDPPEPPLNFIFDGSLSTSAVLIDRLHSNSKIRHMCKASVISPDNALPGELLIGHCCLYFVPSTMGMAMEWSFDQIKELHRRRFELQERALEIFLMNGETFLVAFESLKDRDNFMSALLDCELHNRVASEPLGDAVDLWREGHITNWHYLSILNTHSGRSYNDLMQYPVLPFILADYTSSVLDLTDAKSFRNLMRPMAIQEKKNEAHYINNYNYLKTELTDALNVMSHNHEPYHYSSHYSNSGIVLHFLVRLPPFTKMFLSYQDNNFDWPDRTFHSMHTTWRLTSSESTTDVKELIPEFFFLPEFLFNAEGFNFGVRQNGEVVDNVVLPPWAPDARLFILIHRQALESEHVREFLPHWIDLVYGYKQTGKAAIDCINVFHPATYYGFDPDSILDPVLRTAGQTMVRMYGQTPKQLFRAAHPMVVKSLAPTSVPPQVLPSVKGLQWGHYVGSPGDTAPLQISLHSHHTPITSLVALLSNDVFGLAQNSTLLLTYSKETPLSASVAGTTSVLDAALISWNHGDGVIRAKLRKDQVPFPAITCGVDSVALCASVPDCNQLWVTYVTGKIHVYTYKFDGVGGSLDLDPMPTCLVGHQSLVTSIALSRAFSIAVSVSEDGSAIMWDINRLEYVRSLPLIAIPINLVSVSETLGDIATVGQDPGGSSNLRLHSINGVLVGSVSTREQITSLCFSSAPEGVSVNVVACGMCDGYIRLWSTWDLTPVGIITANRSPSERLSQPIISLTYSQDSQHLYASTADGLVVIWQGSCVKPSAKTPRFLNLTSLS</sequence>
<keyword evidence="1 3" id="KW-0853">WD repeat</keyword>
<dbReference type="SMART" id="SM01026">
    <property type="entry name" value="Beach"/>
    <property type="match status" value="1"/>
</dbReference>
<dbReference type="InterPro" id="IPR036322">
    <property type="entry name" value="WD40_repeat_dom_sf"/>
</dbReference>
<dbReference type="PROSITE" id="PS00678">
    <property type="entry name" value="WD_REPEATS_1"/>
    <property type="match status" value="1"/>
</dbReference>
<gene>
    <name evidence="7" type="primary">Lyst</name>
    <name evidence="7" type="ORF">g.90962</name>
</gene>
<dbReference type="FunFam" id="1.10.1540.10:FF:000001">
    <property type="entry name" value="neurobeachin isoform X1"/>
    <property type="match status" value="1"/>
</dbReference>
<dbReference type="InterPro" id="IPR050865">
    <property type="entry name" value="BEACH_Domain"/>
</dbReference>
<feature type="compositionally biased region" description="Low complexity" evidence="4">
    <location>
        <begin position="179"/>
        <end position="190"/>
    </location>
</feature>
<evidence type="ECO:0000256" key="1">
    <source>
        <dbReference type="ARBA" id="ARBA00022574"/>
    </source>
</evidence>
<dbReference type="SUPFAM" id="SSF50729">
    <property type="entry name" value="PH domain-like"/>
    <property type="match status" value="1"/>
</dbReference>
<keyword evidence="2" id="KW-0677">Repeat</keyword>
<dbReference type="SUPFAM" id="SSF50978">
    <property type="entry name" value="WD40 repeat-like"/>
    <property type="match status" value="1"/>
</dbReference>
<dbReference type="SUPFAM" id="SSF48371">
    <property type="entry name" value="ARM repeat"/>
    <property type="match status" value="1"/>
</dbReference>
<dbReference type="Pfam" id="PF00400">
    <property type="entry name" value="WD40"/>
    <property type="match status" value="1"/>
</dbReference>
<feature type="domain" description="BEACH-type PH" evidence="6">
    <location>
        <begin position="2548"/>
        <end position="2640"/>
    </location>
</feature>
<evidence type="ECO:0000256" key="3">
    <source>
        <dbReference type="PROSITE-ProRule" id="PRU00221"/>
    </source>
</evidence>
<accession>A0A146LPZ4</accession>
<dbReference type="InterPro" id="IPR000409">
    <property type="entry name" value="BEACH_dom"/>
</dbReference>
<evidence type="ECO:0000259" key="5">
    <source>
        <dbReference type="PROSITE" id="PS50197"/>
    </source>
</evidence>
<evidence type="ECO:0000259" key="6">
    <source>
        <dbReference type="PROSITE" id="PS51783"/>
    </source>
</evidence>
<evidence type="ECO:0000256" key="2">
    <source>
        <dbReference type="ARBA" id="ARBA00022737"/>
    </source>
</evidence>
<dbReference type="SMART" id="SM00320">
    <property type="entry name" value="WD40"/>
    <property type="match status" value="3"/>
</dbReference>
<dbReference type="PROSITE" id="PS50082">
    <property type="entry name" value="WD_REPEATS_2"/>
    <property type="match status" value="1"/>
</dbReference>
<dbReference type="CDD" id="cd06071">
    <property type="entry name" value="Beach"/>
    <property type="match status" value="1"/>
</dbReference>
<dbReference type="PROSITE" id="PS50294">
    <property type="entry name" value="WD_REPEATS_REGION"/>
    <property type="match status" value="1"/>
</dbReference>
<dbReference type="PANTHER" id="PTHR13743:SF86">
    <property type="entry name" value="LYSOSOMAL-TRAFFICKING REGULATOR"/>
    <property type="match status" value="1"/>
</dbReference>
<dbReference type="Pfam" id="PF02138">
    <property type="entry name" value="Beach"/>
    <property type="match status" value="1"/>
</dbReference>
<name>A0A146LPZ4_LYGHE</name>
<dbReference type="InterPro" id="IPR019775">
    <property type="entry name" value="WD40_repeat_CS"/>
</dbReference>
<protein>
    <submittedName>
        <fullName evidence="7">Lysosomal-trafficking regulator</fullName>
    </submittedName>
</protein>
<dbReference type="PROSITE" id="PS50197">
    <property type="entry name" value="BEACH"/>
    <property type="match status" value="1"/>
</dbReference>
<dbReference type="Gene3D" id="1.10.1540.10">
    <property type="entry name" value="BEACH domain"/>
    <property type="match status" value="1"/>
</dbReference>
<dbReference type="InterPro" id="IPR016024">
    <property type="entry name" value="ARM-type_fold"/>
</dbReference>
<proteinExistence type="predicted"/>
<reference evidence="7" key="1">
    <citation type="journal article" date="2016" name="Gigascience">
        <title>De novo construction of an expanded transcriptome assembly for the western tarnished plant bug, Lygus hesperus.</title>
        <authorList>
            <person name="Tassone E.E."/>
            <person name="Geib S.M."/>
            <person name="Hall B."/>
            <person name="Fabrick J.A."/>
            <person name="Brent C.S."/>
            <person name="Hull J.J."/>
        </authorList>
    </citation>
    <scope>NUCLEOTIDE SEQUENCE</scope>
</reference>
<dbReference type="EMBL" id="GDHC01009912">
    <property type="protein sequence ID" value="JAQ08717.1"/>
    <property type="molecule type" value="Transcribed_RNA"/>
</dbReference>
<dbReference type="InterPro" id="IPR023362">
    <property type="entry name" value="PH-BEACH_dom"/>
</dbReference>
<feature type="region of interest" description="Disordered" evidence="4">
    <location>
        <begin position="171"/>
        <end position="215"/>
    </location>
</feature>
<dbReference type="SUPFAM" id="SSF81837">
    <property type="entry name" value="BEACH domain"/>
    <property type="match status" value="1"/>
</dbReference>
<dbReference type="InterPro" id="IPR036372">
    <property type="entry name" value="BEACH_dom_sf"/>
</dbReference>
<dbReference type="CDD" id="cd01201">
    <property type="entry name" value="PH_BEACH"/>
    <property type="match status" value="1"/>
</dbReference>
<organism evidence="7">
    <name type="scientific">Lygus hesperus</name>
    <name type="common">Western plant bug</name>
    <dbReference type="NCBI Taxonomy" id="30085"/>
    <lineage>
        <taxon>Eukaryota</taxon>
        <taxon>Metazoa</taxon>
        <taxon>Ecdysozoa</taxon>
        <taxon>Arthropoda</taxon>
        <taxon>Hexapoda</taxon>
        <taxon>Insecta</taxon>
        <taxon>Pterygota</taxon>
        <taxon>Neoptera</taxon>
        <taxon>Paraneoptera</taxon>
        <taxon>Hemiptera</taxon>
        <taxon>Heteroptera</taxon>
        <taxon>Panheteroptera</taxon>
        <taxon>Cimicomorpha</taxon>
        <taxon>Miridae</taxon>
        <taxon>Mirini</taxon>
        <taxon>Lygus</taxon>
    </lineage>
</organism>
<evidence type="ECO:0000313" key="7">
    <source>
        <dbReference type="EMBL" id="JAQ08717.1"/>
    </source>
</evidence>
<dbReference type="InterPro" id="IPR011993">
    <property type="entry name" value="PH-like_dom_sf"/>
</dbReference>
<dbReference type="Pfam" id="PF14844">
    <property type="entry name" value="PH_BEACH"/>
    <property type="match status" value="1"/>
</dbReference>
<feature type="domain" description="BEACH" evidence="5">
    <location>
        <begin position="2645"/>
        <end position="2944"/>
    </location>
</feature>
<evidence type="ECO:0000256" key="4">
    <source>
        <dbReference type="SAM" id="MobiDB-lite"/>
    </source>
</evidence>
<dbReference type="PANTHER" id="PTHR13743">
    <property type="entry name" value="BEIGE/BEACH-RELATED"/>
    <property type="match status" value="1"/>
</dbReference>
<dbReference type="InterPro" id="IPR001680">
    <property type="entry name" value="WD40_rpt"/>
</dbReference>
<feature type="compositionally biased region" description="Basic and acidic residues" evidence="4">
    <location>
        <begin position="196"/>
        <end position="207"/>
    </location>
</feature>
<dbReference type="InterPro" id="IPR015943">
    <property type="entry name" value="WD40/YVTN_repeat-like_dom_sf"/>
</dbReference>
<feature type="region of interest" description="Disordered" evidence="4">
    <location>
        <begin position="1865"/>
        <end position="1891"/>
    </location>
</feature>
<dbReference type="PROSITE" id="PS51783">
    <property type="entry name" value="PH_BEACH"/>
    <property type="match status" value="1"/>
</dbReference>
<dbReference type="Gene3D" id="2.130.10.10">
    <property type="entry name" value="YVTN repeat-like/Quinoprotein amine dehydrogenase"/>
    <property type="match status" value="1"/>
</dbReference>
<feature type="repeat" description="WD" evidence="3">
    <location>
        <begin position="3110"/>
        <end position="3151"/>
    </location>
</feature>
<dbReference type="Gene3D" id="2.30.29.30">
    <property type="entry name" value="Pleckstrin-homology domain (PH domain)/Phosphotyrosine-binding domain (PTB)"/>
    <property type="match status" value="1"/>
</dbReference>